<organism evidence="8 9">
    <name type="scientific">Candidatus Curtissbacteria bacterium RIFOXYA1_FULL_41_14</name>
    <dbReference type="NCBI Taxonomy" id="1797737"/>
    <lineage>
        <taxon>Bacteria</taxon>
        <taxon>Candidatus Curtissiibacteriota</taxon>
    </lineage>
</organism>
<reference evidence="8 9" key="1">
    <citation type="journal article" date="2016" name="Nat. Commun.">
        <title>Thousands of microbial genomes shed light on interconnected biogeochemical processes in an aquifer system.</title>
        <authorList>
            <person name="Anantharaman K."/>
            <person name="Brown C.T."/>
            <person name="Hug L.A."/>
            <person name="Sharon I."/>
            <person name="Castelle C.J."/>
            <person name="Probst A.J."/>
            <person name="Thomas B.C."/>
            <person name="Singh A."/>
            <person name="Wilkins M.J."/>
            <person name="Karaoz U."/>
            <person name="Brodie E.L."/>
            <person name="Williams K.H."/>
            <person name="Hubbard S.S."/>
            <person name="Banfield J.F."/>
        </authorList>
    </citation>
    <scope>NUCLEOTIDE SEQUENCE [LARGE SCALE GENOMIC DNA]</scope>
</reference>
<evidence type="ECO:0000256" key="1">
    <source>
        <dbReference type="ARBA" id="ARBA00001947"/>
    </source>
</evidence>
<evidence type="ECO:0000313" key="8">
    <source>
        <dbReference type="EMBL" id="OGE02495.1"/>
    </source>
</evidence>
<dbReference type="InterPro" id="IPR002036">
    <property type="entry name" value="YbeY"/>
</dbReference>
<dbReference type="InterPro" id="IPR023091">
    <property type="entry name" value="MetalPrtase_cat_dom_sf_prd"/>
</dbReference>
<protein>
    <submittedName>
        <fullName evidence="8">rRNA maturation RNase YbeY</fullName>
    </submittedName>
</protein>
<evidence type="ECO:0000256" key="2">
    <source>
        <dbReference type="ARBA" id="ARBA00010875"/>
    </source>
</evidence>
<dbReference type="Pfam" id="PF02130">
    <property type="entry name" value="YbeY"/>
    <property type="match status" value="1"/>
</dbReference>
<evidence type="ECO:0000313" key="9">
    <source>
        <dbReference type="Proteomes" id="UP000176751"/>
    </source>
</evidence>
<name>A0A1F5HEN9_9BACT</name>
<dbReference type="GO" id="GO:0046872">
    <property type="term" value="F:metal ion binding"/>
    <property type="evidence" value="ECO:0007669"/>
    <property type="project" value="UniProtKB-KW"/>
</dbReference>
<evidence type="ECO:0000256" key="7">
    <source>
        <dbReference type="ARBA" id="ARBA00022833"/>
    </source>
</evidence>
<dbReference type="SUPFAM" id="SSF55486">
    <property type="entry name" value="Metalloproteases ('zincins'), catalytic domain"/>
    <property type="match status" value="1"/>
</dbReference>
<sequence>MVNVLIKTDTRYPVNRKIIRKAILDTFKRYKIEKIDAEVSVAVVGKRKMDSLCRKYLKDEKNHQVLAFALEEVVGSQMERAQAGFVNPPDEILRLGDVVLCWPQLLEEAAKDNIMVDEELYRLTLHGMEHLFGEHHE</sequence>
<evidence type="ECO:0000256" key="3">
    <source>
        <dbReference type="ARBA" id="ARBA00022722"/>
    </source>
</evidence>
<comment type="similarity">
    <text evidence="2">Belongs to the endoribonuclease YbeY family.</text>
</comment>
<keyword evidence="3" id="KW-0540">Nuclease</keyword>
<dbReference type="NCBIfam" id="TIGR00043">
    <property type="entry name" value="rRNA maturation RNase YbeY"/>
    <property type="match status" value="1"/>
</dbReference>
<dbReference type="Gene3D" id="3.40.390.30">
    <property type="entry name" value="Metalloproteases ('zincins'), catalytic domain"/>
    <property type="match status" value="1"/>
</dbReference>
<dbReference type="GO" id="GO:0006364">
    <property type="term" value="P:rRNA processing"/>
    <property type="evidence" value="ECO:0007669"/>
    <property type="project" value="InterPro"/>
</dbReference>
<dbReference type="AlphaFoldDB" id="A0A1F5HEN9"/>
<dbReference type="STRING" id="1797737.A2196_01555"/>
<keyword evidence="6" id="KW-0378">Hydrolase</keyword>
<dbReference type="GO" id="GO:0004519">
    <property type="term" value="F:endonuclease activity"/>
    <property type="evidence" value="ECO:0007669"/>
    <property type="project" value="UniProtKB-KW"/>
</dbReference>
<keyword evidence="5" id="KW-0255">Endonuclease</keyword>
<evidence type="ECO:0000256" key="4">
    <source>
        <dbReference type="ARBA" id="ARBA00022723"/>
    </source>
</evidence>
<evidence type="ECO:0000256" key="5">
    <source>
        <dbReference type="ARBA" id="ARBA00022759"/>
    </source>
</evidence>
<evidence type="ECO:0000256" key="6">
    <source>
        <dbReference type="ARBA" id="ARBA00022801"/>
    </source>
</evidence>
<proteinExistence type="inferred from homology"/>
<comment type="caution">
    <text evidence="8">The sequence shown here is derived from an EMBL/GenBank/DDBJ whole genome shotgun (WGS) entry which is preliminary data.</text>
</comment>
<keyword evidence="7" id="KW-0862">Zinc</keyword>
<dbReference type="Proteomes" id="UP000176751">
    <property type="component" value="Unassembled WGS sequence"/>
</dbReference>
<dbReference type="GO" id="GO:0004222">
    <property type="term" value="F:metalloendopeptidase activity"/>
    <property type="evidence" value="ECO:0007669"/>
    <property type="project" value="InterPro"/>
</dbReference>
<accession>A0A1F5HEN9</accession>
<keyword evidence="4" id="KW-0479">Metal-binding</keyword>
<dbReference type="EMBL" id="MFCA01000013">
    <property type="protein sequence ID" value="OGE02495.1"/>
    <property type="molecule type" value="Genomic_DNA"/>
</dbReference>
<gene>
    <name evidence="8" type="ORF">A2196_01555</name>
</gene>
<comment type="cofactor">
    <cofactor evidence="1">
        <name>Zn(2+)</name>
        <dbReference type="ChEBI" id="CHEBI:29105"/>
    </cofactor>
</comment>